<name>A0A521ADF4_9BACL</name>
<proteinExistence type="predicted"/>
<dbReference type="Proteomes" id="UP000315636">
    <property type="component" value="Unassembled WGS sequence"/>
</dbReference>
<gene>
    <name evidence="4" type="ORF">SAMN06264849_10173</name>
</gene>
<keyword evidence="5" id="KW-1185">Reference proteome</keyword>
<evidence type="ECO:0000313" key="5">
    <source>
        <dbReference type="Proteomes" id="UP000315636"/>
    </source>
</evidence>
<dbReference type="InterPro" id="IPR024542">
    <property type="entry name" value="YkvP_N"/>
</dbReference>
<accession>A0A521ADF4</accession>
<dbReference type="RefSeq" id="WP_185955942.1">
    <property type="nucleotide sequence ID" value="NZ_FXTI01000001.1"/>
</dbReference>
<dbReference type="AlphaFoldDB" id="A0A521ADF4"/>
<protein>
    <submittedName>
        <fullName evidence="4">Spore maturation protein CgeB</fullName>
    </submittedName>
</protein>
<evidence type="ECO:0000313" key="4">
    <source>
        <dbReference type="EMBL" id="SMO32829.1"/>
    </source>
</evidence>
<dbReference type="Pfam" id="PF13524">
    <property type="entry name" value="Glyco_trans_1_2"/>
    <property type="match status" value="1"/>
</dbReference>
<sequence>MKWYYLEKIPHYIETLPSGFRENKIPLTLPKWNLTPSGLAEHFKRSQPDIVLTSGWTPFLREPYFKVVRQYCQDKNRLHIYWSTEDPIHTETWGTYVMEVGKPDLVFTHALNAPMMYRQMGIPTYYLPFACNPKIHRTIPLRPKLQSDIALVANFSMVTMESWRIHSLRILLEPLLKEGRSVTIWGKGWKEEKKQLPFRIPDESIRGPLNYHHVAYVYASSKIILGIQNHQQLLTRRTWESLGTGGFLLTNHTSAILRHFTPGVHLVTSKSPEETRTLVNQYLKMESRRRTIAKQGQREVHQHHTYAHRVREMKKIASEVLETKRKGKTSFLLPSLLKREIRPVQAVTFPQTPRVQGSYLKVERTESSDCKVFLWFPLHEEGHPNLDVDSAELKLFVANRPKGNLRLQCAPILSSRNRESVQTPRISKESSQEVPIPVPANERDSYRKQMTTLMLTSVIRDWIQRKRSEIGLCLFIYPEDRGMVQLLGTEKPHGHPLSGLVHYRRFMPRLEIVYRKKRNIDQPAVWNGFKE</sequence>
<evidence type="ECO:0000259" key="2">
    <source>
        <dbReference type="Pfam" id="PF12996"/>
    </source>
</evidence>
<feature type="domain" description="Spore protein YkvP/CgeB glycosyl transferase-like" evidence="3">
    <location>
        <begin position="169"/>
        <end position="313"/>
    </location>
</feature>
<dbReference type="Pfam" id="PF12996">
    <property type="entry name" value="DUF3880"/>
    <property type="match status" value="1"/>
</dbReference>
<feature type="region of interest" description="Disordered" evidence="1">
    <location>
        <begin position="418"/>
        <end position="438"/>
    </location>
</feature>
<organism evidence="4 5">
    <name type="scientific">Melghirimyces algeriensis</name>
    <dbReference type="NCBI Taxonomy" id="910412"/>
    <lineage>
        <taxon>Bacteria</taxon>
        <taxon>Bacillati</taxon>
        <taxon>Bacillota</taxon>
        <taxon>Bacilli</taxon>
        <taxon>Bacillales</taxon>
        <taxon>Thermoactinomycetaceae</taxon>
        <taxon>Melghirimyces</taxon>
    </lineage>
</organism>
<reference evidence="4 5" key="1">
    <citation type="submission" date="2017-05" db="EMBL/GenBank/DDBJ databases">
        <authorList>
            <person name="Varghese N."/>
            <person name="Submissions S."/>
        </authorList>
    </citation>
    <scope>NUCLEOTIDE SEQUENCE [LARGE SCALE GENOMIC DNA]</scope>
    <source>
        <strain evidence="4 5">DSM 45474</strain>
    </source>
</reference>
<feature type="domain" description="Spore protein YkvP N-terminal" evidence="2">
    <location>
        <begin position="6"/>
        <end position="108"/>
    </location>
</feature>
<dbReference type="InterPro" id="IPR055259">
    <property type="entry name" value="YkvP/CgeB_Glyco_trans-like"/>
</dbReference>
<dbReference type="EMBL" id="FXTI01000001">
    <property type="protein sequence ID" value="SMO32829.1"/>
    <property type="molecule type" value="Genomic_DNA"/>
</dbReference>
<evidence type="ECO:0000259" key="3">
    <source>
        <dbReference type="Pfam" id="PF13524"/>
    </source>
</evidence>
<evidence type="ECO:0000256" key="1">
    <source>
        <dbReference type="SAM" id="MobiDB-lite"/>
    </source>
</evidence>